<reference evidence="2" key="1">
    <citation type="submission" date="2021-03" db="EMBL/GenBank/DDBJ databases">
        <title>Revisited historic fungal species revealed as producer of novel bioactive compounds through whole genome sequencing and comparative genomics.</title>
        <authorList>
            <person name="Vignolle G.A."/>
            <person name="Hochenegger N."/>
            <person name="Mach R.L."/>
            <person name="Mach-Aigner A.R."/>
            <person name="Javad Rahimi M."/>
            <person name="Salim K.A."/>
            <person name="Chan C.M."/>
            <person name="Lim L.B.L."/>
            <person name="Cai F."/>
            <person name="Druzhinina I.S."/>
            <person name="U'Ren J.M."/>
            <person name="Derntl C."/>
        </authorList>
    </citation>
    <scope>NUCLEOTIDE SEQUENCE</scope>
    <source>
        <strain evidence="2">TUCIM 5799</strain>
    </source>
</reference>
<feature type="compositionally biased region" description="Basic residues" evidence="1">
    <location>
        <begin position="196"/>
        <end position="213"/>
    </location>
</feature>
<protein>
    <submittedName>
        <fullName evidence="2">Uncharacterized protein</fullName>
    </submittedName>
</protein>
<dbReference type="Proteomes" id="UP000829685">
    <property type="component" value="Unassembled WGS sequence"/>
</dbReference>
<sequence length="235" mass="25425">MAKDRATKVEAAKREKKVSDDKVTKLHQTKKTMRDDSESTSSSDSESDSESSSGSGSDSDSDEASDSEDVDVPAKQSKAPVDVEPNSLFTIDTNPSKSTSKSAAPAGAVEAEGAGDATNEATEAGSGGKPNRAARRRLALIGKQREALRKSLKIEPGQDSAELEAAVREYVEKRDGQSAARAQKRAQRKEKEAARLRNKRGKLLKGRKLRERKKQIDRIERKAKRDAEKATAASD</sequence>
<evidence type="ECO:0000256" key="1">
    <source>
        <dbReference type="SAM" id="MobiDB-lite"/>
    </source>
</evidence>
<evidence type="ECO:0000313" key="3">
    <source>
        <dbReference type="Proteomes" id="UP000829685"/>
    </source>
</evidence>
<feature type="compositionally biased region" description="Acidic residues" evidence="1">
    <location>
        <begin position="59"/>
        <end position="71"/>
    </location>
</feature>
<comment type="caution">
    <text evidence="2">The sequence shown here is derived from an EMBL/GenBank/DDBJ whole genome shotgun (WGS) entry which is preliminary data.</text>
</comment>
<name>A0A9P9WS05_9PEZI</name>
<feature type="region of interest" description="Disordered" evidence="1">
    <location>
        <begin position="172"/>
        <end position="235"/>
    </location>
</feature>
<dbReference type="AlphaFoldDB" id="A0A9P9WS05"/>
<gene>
    <name evidence="2" type="ORF">JX265_004038</name>
</gene>
<feature type="compositionally biased region" description="Low complexity" evidence="1">
    <location>
        <begin position="39"/>
        <end position="58"/>
    </location>
</feature>
<dbReference type="EMBL" id="JAFIMR010000007">
    <property type="protein sequence ID" value="KAI1876512.1"/>
    <property type="molecule type" value="Genomic_DNA"/>
</dbReference>
<feature type="compositionally biased region" description="Basic and acidic residues" evidence="1">
    <location>
        <begin position="1"/>
        <end position="24"/>
    </location>
</feature>
<evidence type="ECO:0000313" key="2">
    <source>
        <dbReference type="EMBL" id="KAI1876512.1"/>
    </source>
</evidence>
<proteinExistence type="predicted"/>
<accession>A0A9P9WS05</accession>
<feature type="compositionally biased region" description="Low complexity" evidence="1">
    <location>
        <begin position="95"/>
        <end position="117"/>
    </location>
</feature>
<feature type="compositionally biased region" description="Basic and acidic residues" evidence="1">
    <location>
        <begin position="214"/>
        <end position="229"/>
    </location>
</feature>
<organism evidence="2 3">
    <name type="scientific">Neoarthrinium moseri</name>
    <dbReference type="NCBI Taxonomy" id="1658444"/>
    <lineage>
        <taxon>Eukaryota</taxon>
        <taxon>Fungi</taxon>
        <taxon>Dikarya</taxon>
        <taxon>Ascomycota</taxon>
        <taxon>Pezizomycotina</taxon>
        <taxon>Sordariomycetes</taxon>
        <taxon>Xylariomycetidae</taxon>
        <taxon>Amphisphaeriales</taxon>
        <taxon>Apiosporaceae</taxon>
        <taxon>Neoarthrinium</taxon>
    </lineage>
</organism>
<dbReference type="OrthoDB" id="4579481at2759"/>
<keyword evidence="3" id="KW-1185">Reference proteome</keyword>
<feature type="region of interest" description="Disordered" evidence="1">
    <location>
        <begin position="1"/>
        <end position="134"/>
    </location>
</feature>